<dbReference type="Pfam" id="PF13468">
    <property type="entry name" value="Glyoxalase_3"/>
    <property type="match status" value="1"/>
</dbReference>
<dbReference type="InterPro" id="IPR025870">
    <property type="entry name" value="Glyoxalase-like_dom"/>
</dbReference>
<dbReference type="EMBL" id="BAABHX010000002">
    <property type="protein sequence ID" value="GAA5089484.1"/>
    <property type="molecule type" value="Genomic_DNA"/>
</dbReference>
<proteinExistence type="predicted"/>
<accession>A0ABP9M1G0</accession>
<dbReference type="SUPFAM" id="SSF54593">
    <property type="entry name" value="Glyoxalase/Bleomycin resistance protein/Dihydroxybiphenyl dioxygenase"/>
    <property type="match status" value="1"/>
</dbReference>
<evidence type="ECO:0000313" key="2">
    <source>
        <dbReference type="EMBL" id="GAA5089484.1"/>
    </source>
</evidence>
<dbReference type="InterPro" id="IPR037523">
    <property type="entry name" value="VOC_core"/>
</dbReference>
<comment type="caution">
    <text evidence="2">The sequence shown here is derived from an EMBL/GenBank/DDBJ whole genome shotgun (WGS) entry which is preliminary data.</text>
</comment>
<dbReference type="InterPro" id="IPR029068">
    <property type="entry name" value="Glyas_Bleomycin-R_OHBP_Dase"/>
</dbReference>
<name>A0ABP9M1G0_9FLAO</name>
<dbReference type="CDD" id="cd06587">
    <property type="entry name" value="VOC"/>
    <property type="match status" value="1"/>
</dbReference>
<keyword evidence="3" id="KW-1185">Reference proteome</keyword>
<organism evidence="2 3">
    <name type="scientific">Chryseobacterium ginsengisoli</name>
    <dbReference type="NCBI Taxonomy" id="363853"/>
    <lineage>
        <taxon>Bacteria</taxon>
        <taxon>Pseudomonadati</taxon>
        <taxon>Bacteroidota</taxon>
        <taxon>Flavobacteriia</taxon>
        <taxon>Flavobacteriales</taxon>
        <taxon>Weeksellaceae</taxon>
        <taxon>Chryseobacterium group</taxon>
        <taxon>Chryseobacterium</taxon>
    </lineage>
</organism>
<dbReference type="Proteomes" id="UP001500353">
    <property type="component" value="Unassembled WGS sequence"/>
</dbReference>
<feature type="domain" description="VOC" evidence="1">
    <location>
        <begin position="9"/>
        <end position="148"/>
    </location>
</feature>
<dbReference type="RefSeq" id="WP_345201608.1">
    <property type="nucleotide sequence ID" value="NZ_BAABHX010000002.1"/>
</dbReference>
<reference evidence="3" key="1">
    <citation type="journal article" date="2019" name="Int. J. Syst. Evol. Microbiol.">
        <title>The Global Catalogue of Microorganisms (GCM) 10K type strain sequencing project: providing services to taxonomists for standard genome sequencing and annotation.</title>
        <authorList>
            <consortium name="The Broad Institute Genomics Platform"/>
            <consortium name="The Broad Institute Genome Sequencing Center for Infectious Disease"/>
            <person name="Wu L."/>
            <person name="Ma J."/>
        </authorList>
    </citation>
    <scope>NUCLEOTIDE SEQUENCE [LARGE SCALE GENOMIC DNA]</scope>
    <source>
        <strain evidence="3">JCM 18019</strain>
    </source>
</reference>
<protein>
    <recommendedName>
        <fullName evidence="1">VOC domain-containing protein</fullName>
    </recommendedName>
</protein>
<evidence type="ECO:0000259" key="1">
    <source>
        <dbReference type="PROSITE" id="PS51819"/>
    </source>
</evidence>
<evidence type="ECO:0000313" key="3">
    <source>
        <dbReference type="Proteomes" id="UP001500353"/>
    </source>
</evidence>
<dbReference type="Gene3D" id="3.10.180.10">
    <property type="entry name" value="2,3-Dihydroxybiphenyl 1,2-Dioxygenase, domain 1"/>
    <property type="match status" value="1"/>
</dbReference>
<dbReference type="PROSITE" id="PS51819">
    <property type="entry name" value="VOC"/>
    <property type="match status" value="1"/>
</dbReference>
<gene>
    <name evidence="2" type="ORF">GCM10023210_14350</name>
</gene>
<sequence>MELTENITAFHHVSIKAQDFDTTISFYQKLGFEIVHDWSLPDFNLEKCAMLYNKNINYYLEICDKNSDIPTQGRKRKNDDEYIENALLHICFTVKNAEEARKKAIEYGAKDLSEGVFQLDLINKTKSVTVKNSLVYSPNGEVIEFLENVNFD</sequence>